<evidence type="ECO:0000256" key="2">
    <source>
        <dbReference type="SAM" id="Coils"/>
    </source>
</evidence>
<dbReference type="InterPro" id="IPR032777">
    <property type="entry name" value="DUF4515"/>
</dbReference>
<dbReference type="CTD" id="100130274"/>
<feature type="region of interest" description="Disordered" evidence="3">
    <location>
        <begin position="276"/>
        <end position="317"/>
    </location>
</feature>
<dbReference type="AlphaFoldDB" id="A0A6P3FG61"/>
<dbReference type="Pfam" id="PF14988">
    <property type="entry name" value="DUF4515"/>
    <property type="match status" value="1"/>
</dbReference>
<protein>
    <submittedName>
        <fullName evidence="6">Coiled-coil domain-containing protein 166</fullName>
    </submittedName>
</protein>
<dbReference type="GeneID" id="101582228"/>
<feature type="region of interest" description="Disordered" evidence="3">
    <location>
        <begin position="359"/>
        <end position="448"/>
    </location>
</feature>
<sequence>MTPKKKRGPSSGHRAAGEGAEPALTERTLYLQREYTLLSAQLEACEERVDRVLRENAFLDSEAQRLREENRLYASYVSAHAQRSAQAIVGLDEQNRVDLAQIHEQRAELASLYRERQNGVRAQLLDMEARAAQMVQQVQELQPYQELQLEQLARIRALERELLHMRVEHTQHLHRAKRRFLEDKDAFEREARQSVQSLARRAERDAARALIAHTQAIKADNGRLRQELLRLLHRTQLLRDTRHQLLQQREQLRREHEDTRNLSRVHSWLLRGFRGPPLWQPPAPSQPSTRPGSLASKSPSRAASRAPSMALSRAVSQVPWMVSSRTASRVPSLRSRATSQVQTLVPSLAALQGASASLVPSHPVSRVPSLSRSSSGLQVESLTHLSSSRTLLSPKQSQESSENSPKPSFPDTSQNTLSSVKSGPKASLSPHSEDVDSVATSEVALGQV</sequence>
<proteinExistence type="predicted"/>
<dbReference type="OrthoDB" id="2129492at2759"/>
<dbReference type="Proteomes" id="UP000515203">
    <property type="component" value="Unplaced"/>
</dbReference>
<feature type="compositionally biased region" description="Low complexity" evidence="3">
    <location>
        <begin position="359"/>
        <end position="393"/>
    </location>
</feature>
<dbReference type="InParanoid" id="A0A6P3FG61"/>
<dbReference type="PANTHER" id="PTHR14845">
    <property type="entry name" value="COILED-COIL DOMAIN-CONTAINING 166"/>
    <property type="match status" value="1"/>
</dbReference>
<feature type="domain" description="DUF4515" evidence="4">
    <location>
        <begin position="69"/>
        <end position="256"/>
    </location>
</feature>
<name>A0A6P3FG61_OCTDE</name>
<dbReference type="RefSeq" id="XP_004639021.1">
    <property type="nucleotide sequence ID" value="XM_004638964.2"/>
</dbReference>
<gene>
    <name evidence="6" type="primary">Ccdc166</name>
</gene>
<feature type="coiled-coil region" evidence="2">
    <location>
        <begin position="35"/>
        <end position="69"/>
    </location>
</feature>
<feature type="region of interest" description="Disordered" evidence="3">
    <location>
        <begin position="1"/>
        <end position="21"/>
    </location>
</feature>
<keyword evidence="5" id="KW-1185">Reference proteome</keyword>
<keyword evidence="1 2" id="KW-0175">Coiled coil</keyword>
<evidence type="ECO:0000256" key="3">
    <source>
        <dbReference type="SAM" id="MobiDB-lite"/>
    </source>
</evidence>
<reference evidence="6" key="1">
    <citation type="submission" date="2025-08" db="UniProtKB">
        <authorList>
            <consortium name="RefSeq"/>
        </authorList>
    </citation>
    <scope>IDENTIFICATION</scope>
</reference>
<feature type="compositionally biased region" description="Low complexity" evidence="3">
    <location>
        <begin position="293"/>
        <end position="314"/>
    </location>
</feature>
<organism evidence="5 6">
    <name type="scientific">Octodon degus</name>
    <name type="common">Degu</name>
    <name type="synonym">Sciurus degus</name>
    <dbReference type="NCBI Taxonomy" id="10160"/>
    <lineage>
        <taxon>Eukaryota</taxon>
        <taxon>Metazoa</taxon>
        <taxon>Chordata</taxon>
        <taxon>Craniata</taxon>
        <taxon>Vertebrata</taxon>
        <taxon>Euteleostomi</taxon>
        <taxon>Mammalia</taxon>
        <taxon>Eutheria</taxon>
        <taxon>Euarchontoglires</taxon>
        <taxon>Glires</taxon>
        <taxon>Rodentia</taxon>
        <taxon>Hystricomorpha</taxon>
        <taxon>Octodontidae</taxon>
        <taxon>Octodon</taxon>
    </lineage>
</organism>
<evidence type="ECO:0000256" key="1">
    <source>
        <dbReference type="ARBA" id="ARBA00023054"/>
    </source>
</evidence>
<dbReference type="PANTHER" id="PTHR14845:SF4">
    <property type="entry name" value="COILED-COIL DOMAIN-CONTAINING PROTEIN 166"/>
    <property type="match status" value="1"/>
</dbReference>
<evidence type="ECO:0000313" key="5">
    <source>
        <dbReference type="Proteomes" id="UP000515203"/>
    </source>
</evidence>
<evidence type="ECO:0000313" key="6">
    <source>
        <dbReference type="RefSeq" id="XP_004639021.1"/>
    </source>
</evidence>
<feature type="coiled-coil region" evidence="2">
    <location>
        <begin position="235"/>
        <end position="262"/>
    </location>
</feature>
<accession>A0A6P3FG61</accession>
<evidence type="ECO:0000259" key="4">
    <source>
        <dbReference type="Pfam" id="PF14988"/>
    </source>
</evidence>
<feature type="compositionally biased region" description="Polar residues" evidence="3">
    <location>
        <begin position="394"/>
        <end position="421"/>
    </location>
</feature>